<dbReference type="Proteomes" id="UP001596516">
    <property type="component" value="Unassembled WGS sequence"/>
</dbReference>
<evidence type="ECO:0000256" key="2">
    <source>
        <dbReference type="SAM" id="SignalP"/>
    </source>
</evidence>
<name>A0ABW2UJG0_9RHOB</name>
<feature type="region of interest" description="Disordered" evidence="1">
    <location>
        <begin position="27"/>
        <end position="92"/>
    </location>
</feature>
<keyword evidence="2" id="KW-0732">Signal</keyword>
<gene>
    <name evidence="3" type="ORF">ACFQXB_04010</name>
</gene>
<keyword evidence="4" id="KW-1185">Reference proteome</keyword>
<organism evidence="3 4">
    <name type="scientific">Plastorhodobacter daqingensis</name>
    <dbReference type="NCBI Taxonomy" id="1387281"/>
    <lineage>
        <taxon>Bacteria</taxon>
        <taxon>Pseudomonadati</taxon>
        <taxon>Pseudomonadota</taxon>
        <taxon>Alphaproteobacteria</taxon>
        <taxon>Rhodobacterales</taxon>
        <taxon>Paracoccaceae</taxon>
        <taxon>Plastorhodobacter</taxon>
    </lineage>
</organism>
<comment type="caution">
    <text evidence="3">The sequence shown here is derived from an EMBL/GenBank/DDBJ whole genome shotgun (WGS) entry which is preliminary data.</text>
</comment>
<feature type="chain" id="PRO_5045654192" description="Toxin co-regulated pilus biosynthesis protein Q C-terminal domain-containing protein" evidence="2">
    <location>
        <begin position="33"/>
        <end position="212"/>
    </location>
</feature>
<proteinExistence type="predicted"/>
<accession>A0ABW2UJG0</accession>
<dbReference type="EMBL" id="JBHTFQ010000002">
    <property type="protein sequence ID" value="MFC7703357.1"/>
    <property type="molecule type" value="Genomic_DNA"/>
</dbReference>
<feature type="signal peptide" evidence="2">
    <location>
        <begin position="1"/>
        <end position="32"/>
    </location>
</feature>
<dbReference type="RefSeq" id="WP_377399511.1">
    <property type="nucleotide sequence ID" value="NZ_JBHTFQ010000002.1"/>
</dbReference>
<sequence>MTTAPCPRVAPVWRALAIAAPLALGVASHASAQQETAPPATAPGQTQGDDARQPLPGLSDPGQQQPEPAEAEGTSTPEGADLSDDSAQPAPAANSLLEPSAATGDAGSEGPHDWLPEAILLPEDMEIIINSAIGSSTRLLQFSTHEDAEALIATWRDQLREGGWQVDLSPQMIEDQQILFSGPGIGSAQVIIIPSQSDGAQVIQIDASLTNE</sequence>
<protein>
    <recommendedName>
        <fullName evidence="5">Toxin co-regulated pilus biosynthesis protein Q C-terminal domain-containing protein</fullName>
    </recommendedName>
</protein>
<feature type="compositionally biased region" description="Low complexity" evidence="1">
    <location>
        <begin position="32"/>
        <end position="48"/>
    </location>
</feature>
<evidence type="ECO:0000256" key="1">
    <source>
        <dbReference type="SAM" id="MobiDB-lite"/>
    </source>
</evidence>
<evidence type="ECO:0000313" key="3">
    <source>
        <dbReference type="EMBL" id="MFC7703357.1"/>
    </source>
</evidence>
<evidence type="ECO:0008006" key="5">
    <source>
        <dbReference type="Google" id="ProtNLM"/>
    </source>
</evidence>
<evidence type="ECO:0000313" key="4">
    <source>
        <dbReference type="Proteomes" id="UP001596516"/>
    </source>
</evidence>
<reference evidence="4" key="1">
    <citation type="journal article" date="2019" name="Int. J. Syst. Evol. Microbiol.">
        <title>The Global Catalogue of Microorganisms (GCM) 10K type strain sequencing project: providing services to taxonomists for standard genome sequencing and annotation.</title>
        <authorList>
            <consortium name="The Broad Institute Genomics Platform"/>
            <consortium name="The Broad Institute Genome Sequencing Center for Infectious Disease"/>
            <person name="Wu L."/>
            <person name="Ma J."/>
        </authorList>
    </citation>
    <scope>NUCLEOTIDE SEQUENCE [LARGE SCALE GENOMIC DNA]</scope>
    <source>
        <strain evidence="4">CGMCC 1.12750</strain>
    </source>
</reference>